<dbReference type="OrthoDB" id="6470775at2759"/>
<dbReference type="SUPFAM" id="SSF53098">
    <property type="entry name" value="Ribonuclease H-like"/>
    <property type="match status" value="1"/>
</dbReference>
<dbReference type="EMBL" id="BGPR01019804">
    <property type="protein sequence ID" value="GBN82972.1"/>
    <property type="molecule type" value="Genomic_DNA"/>
</dbReference>
<comment type="caution">
    <text evidence="1">The sequence shown here is derived from an EMBL/GenBank/DDBJ whole genome shotgun (WGS) entry which is preliminary data.</text>
</comment>
<keyword evidence="2" id="KW-1185">Reference proteome</keyword>
<protein>
    <submittedName>
        <fullName evidence="1">Uncharacterized protein</fullName>
    </submittedName>
</protein>
<sequence>MGLREAIIRASQGNEITKIWTESLSSAMAVLAPYTPHQFVQDIQSILTQNRNILVRWSKVHVGYRRNKEIDTLAKNAIREGVLVKAVKSRCELKQDIQELFFFKWKNLWDIGNTGRSVHKVLKTVHLKPVFCTREEILFVTGHGPFSSFLNCFHLSNSNTCAGGKVGDPIHHTISCPLTLSWRIKKPSTSLESLRYQRALENPNLRKRIINMNKFIIDDKTITTNNYSTALEQQI</sequence>
<dbReference type="Proteomes" id="UP000499080">
    <property type="component" value="Unassembled WGS sequence"/>
</dbReference>
<evidence type="ECO:0000313" key="2">
    <source>
        <dbReference type="Proteomes" id="UP000499080"/>
    </source>
</evidence>
<organism evidence="1 2">
    <name type="scientific">Araneus ventricosus</name>
    <name type="common">Orbweaver spider</name>
    <name type="synonym">Epeira ventricosa</name>
    <dbReference type="NCBI Taxonomy" id="182803"/>
    <lineage>
        <taxon>Eukaryota</taxon>
        <taxon>Metazoa</taxon>
        <taxon>Ecdysozoa</taxon>
        <taxon>Arthropoda</taxon>
        <taxon>Chelicerata</taxon>
        <taxon>Arachnida</taxon>
        <taxon>Araneae</taxon>
        <taxon>Araneomorphae</taxon>
        <taxon>Entelegynae</taxon>
        <taxon>Araneoidea</taxon>
        <taxon>Araneidae</taxon>
        <taxon>Araneus</taxon>
    </lineage>
</organism>
<accession>A0A4Y2S4B0</accession>
<name>A0A4Y2S4B0_ARAVE</name>
<proteinExistence type="predicted"/>
<reference evidence="1 2" key="1">
    <citation type="journal article" date="2019" name="Sci. Rep.">
        <title>Orb-weaving spider Araneus ventricosus genome elucidates the spidroin gene catalogue.</title>
        <authorList>
            <person name="Kono N."/>
            <person name="Nakamura H."/>
            <person name="Ohtoshi R."/>
            <person name="Moran D.A.P."/>
            <person name="Shinohara A."/>
            <person name="Yoshida Y."/>
            <person name="Fujiwara M."/>
            <person name="Mori M."/>
            <person name="Tomita M."/>
            <person name="Arakawa K."/>
        </authorList>
    </citation>
    <scope>NUCLEOTIDE SEQUENCE [LARGE SCALE GENOMIC DNA]</scope>
</reference>
<evidence type="ECO:0000313" key="1">
    <source>
        <dbReference type="EMBL" id="GBN82972.1"/>
    </source>
</evidence>
<gene>
    <name evidence="1" type="ORF">AVEN_81938_1</name>
</gene>
<dbReference type="InterPro" id="IPR012337">
    <property type="entry name" value="RNaseH-like_sf"/>
</dbReference>
<dbReference type="AlphaFoldDB" id="A0A4Y2S4B0"/>